<dbReference type="InterPro" id="IPR029058">
    <property type="entry name" value="AB_hydrolase_fold"/>
</dbReference>
<comment type="caution">
    <text evidence="2">The sequence shown here is derived from an EMBL/GenBank/DDBJ whole genome shotgun (WGS) entry which is preliminary data.</text>
</comment>
<name>A0ABP5NPE1_9ACTN</name>
<dbReference type="RefSeq" id="WP_346163805.1">
    <property type="nucleotide sequence ID" value="NZ_BAAAOQ010000020.1"/>
</dbReference>
<evidence type="ECO:0000259" key="1">
    <source>
        <dbReference type="Pfam" id="PF12697"/>
    </source>
</evidence>
<feature type="domain" description="AB hydrolase-1" evidence="1">
    <location>
        <begin position="30"/>
        <end position="255"/>
    </location>
</feature>
<reference evidence="3" key="1">
    <citation type="journal article" date="2019" name="Int. J. Syst. Evol. Microbiol.">
        <title>The Global Catalogue of Microorganisms (GCM) 10K type strain sequencing project: providing services to taxonomists for standard genome sequencing and annotation.</title>
        <authorList>
            <consortium name="The Broad Institute Genomics Platform"/>
            <consortium name="The Broad Institute Genome Sequencing Center for Infectious Disease"/>
            <person name="Wu L."/>
            <person name="Ma J."/>
        </authorList>
    </citation>
    <scope>NUCLEOTIDE SEQUENCE [LARGE SCALE GENOMIC DNA]</scope>
    <source>
        <strain evidence="3">JCM 14924</strain>
    </source>
</reference>
<evidence type="ECO:0000313" key="2">
    <source>
        <dbReference type="EMBL" id="GAA2201416.1"/>
    </source>
</evidence>
<protein>
    <submittedName>
        <fullName evidence="2">Alpha/beta fold hydrolase</fullName>
    </submittedName>
</protein>
<evidence type="ECO:0000313" key="3">
    <source>
        <dbReference type="Proteomes" id="UP001501391"/>
    </source>
</evidence>
<dbReference type="Pfam" id="PF12697">
    <property type="entry name" value="Abhydrolase_6"/>
    <property type="match status" value="1"/>
</dbReference>
<dbReference type="GO" id="GO:0016787">
    <property type="term" value="F:hydrolase activity"/>
    <property type="evidence" value="ECO:0007669"/>
    <property type="project" value="UniProtKB-KW"/>
</dbReference>
<proteinExistence type="predicted"/>
<gene>
    <name evidence="2" type="ORF">GCM10009787_56230</name>
</gene>
<dbReference type="Gene3D" id="3.40.50.1820">
    <property type="entry name" value="alpha/beta hydrolase"/>
    <property type="match status" value="1"/>
</dbReference>
<dbReference type="SUPFAM" id="SSF53474">
    <property type="entry name" value="alpha/beta-Hydrolases"/>
    <property type="match status" value="1"/>
</dbReference>
<keyword evidence="3" id="KW-1185">Reference proteome</keyword>
<organism evidence="2 3">
    <name type="scientific">Streptomyces bangladeshensis</name>
    <dbReference type="NCBI Taxonomy" id="295352"/>
    <lineage>
        <taxon>Bacteria</taxon>
        <taxon>Bacillati</taxon>
        <taxon>Actinomycetota</taxon>
        <taxon>Actinomycetes</taxon>
        <taxon>Kitasatosporales</taxon>
        <taxon>Streptomycetaceae</taxon>
        <taxon>Streptomyces</taxon>
    </lineage>
</organism>
<dbReference type="InterPro" id="IPR000073">
    <property type="entry name" value="AB_hydrolase_1"/>
</dbReference>
<dbReference type="EMBL" id="BAAAOQ010000020">
    <property type="protein sequence ID" value="GAA2201416.1"/>
    <property type="molecule type" value="Genomic_DNA"/>
</dbReference>
<dbReference type="Proteomes" id="UP001501391">
    <property type="component" value="Unassembled WGS sequence"/>
</dbReference>
<accession>A0ABP5NPE1</accession>
<sequence>MEQTIQKKLPVGDHSWVTADVYGDPDAPGLVILPGAMSDAHAWRHVATAIGAWPSVTVVNRRGRTPSGPLTGSYSLRAEVEDLGVVLDEFSGTRALFGWSYGGLIALLAAEERPLPQVIAYEPVIRPFGRHALPDLKAAHEAADWDATVEIVNRRIAGLGAAHVEALRADRRAWAALRRLSRPAHAELAALNAAPPPHALARRAARVDLIIGRHNHGTAPYGTSFDDVRQLIPRAEVHVLPGQGHMAHLQGPAELGRLLDQLVTTR</sequence>
<keyword evidence="2" id="KW-0378">Hydrolase</keyword>